<dbReference type="GO" id="GO:0019252">
    <property type="term" value="P:starch biosynthetic process"/>
    <property type="evidence" value="ECO:0007669"/>
    <property type="project" value="UniProtKB-UniPathway"/>
</dbReference>
<dbReference type="Proteomes" id="UP000660262">
    <property type="component" value="Unassembled WGS sequence"/>
</dbReference>
<feature type="compositionally biased region" description="Basic and acidic residues" evidence="7">
    <location>
        <begin position="497"/>
        <end position="507"/>
    </location>
</feature>
<feature type="region of interest" description="Disordered" evidence="7">
    <location>
        <begin position="256"/>
        <end position="294"/>
    </location>
</feature>
<feature type="compositionally biased region" description="Pro residues" evidence="7">
    <location>
        <begin position="327"/>
        <end position="345"/>
    </location>
</feature>
<evidence type="ECO:0000256" key="4">
    <source>
        <dbReference type="ARBA" id="ARBA00022679"/>
    </source>
</evidence>
<evidence type="ECO:0000259" key="8">
    <source>
        <dbReference type="Pfam" id="PF00534"/>
    </source>
</evidence>
<evidence type="ECO:0000256" key="6">
    <source>
        <dbReference type="ARBA" id="ARBA00023234"/>
    </source>
</evidence>
<evidence type="ECO:0008006" key="12">
    <source>
        <dbReference type="Google" id="ProtNLM"/>
    </source>
</evidence>
<dbReference type="GO" id="GO:0009501">
    <property type="term" value="C:amyloplast"/>
    <property type="evidence" value="ECO:0007669"/>
    <property type="project" value="UniProtKB-SubCell"/>
</dbReference>
<sequence>MADVVSSAVRGGGFMSSSSRCYLRRGGGAGDTTTSVSRSVSGVRRHARSQRQRQVARTVVMMMSSSEVSSRRRRSVTAPPLRANTKSSSSSSSSSSVSAIHPAETTSSSRRSSTPPPPRPARRNNHKVESSPPPPPPPRDDQSIQSEPAADGDDDVFVPKKMRIVFVSMECAPFSKVGGMADVVNELPDALARRGHRVVTVSPWHEEKDEEEEADNNNGDIITTALLRMRLPWRFQKGGRVGAWANVQIVRANQVRQQEQDDYDEANSRQRKNEIDSSSSSSSSSSTTSSSSSSWADGIFPFNFFQEFTRRVESTIRQSADNDHDPPPATPLLPPPPPPPPPPPSAQRLFVRSACFARGGFVYGPSPSHDYGDNDLRMLLLCRAALKIPEHVLFPSQSSSSTSLLPPAKQHLLHEPVVIMLNDFHAAPIALLLRFGDRGDDECASVPRGSQALSQLSPTLALLMHNAAHRGSFHIARMESWGIRDVRGAIMAMTRMEEEEKQERGEQQSEQQNPLPSSSSPPVAPPRRLQWLLGAASLSDAMFTVSPTYAKEVTTNDPSLLQGRNNLVGIVNGISPTVWNPSQDTALHMHGGEYDISSVDEGKQRHKASIWHDLFVAPSSSPPPLFAFVGRLDVQKGVDVLVDVINDLLDAEMASCDDPHHIMPHDVPSFAVVVLGTGDASIAASLRRLVSRSRKSRWIHVAFRDEFDESLARRLYAAADFTLVPSRWEPCGIVQMLAMRYGSLPVVANTGGLVDTVPRNVGIFCRAPSLGEHFFTYLSSGGGCEGYRYRAYASSTSSWFDGVFGGSPSVRRGDASSLWLSMRTALAMDERELRDRRQRAMTTDVSWDYSAAAWESHLAKTASSAASSAGVVAGVRGTTPV</sequence>
<dbReference type="EMBL" id="BNJQ01000012">
    <property type="protein sequence ID" value="GHP06241.1"/>
    <property type="molecule type" value="Genomic_DNA"/>
</dbReference>
<feature type="domain" description="Glycosyl transferase family 1" evidence="8">
    <location>
        <begin position="619"/>
        <end position="766"/>
    </location>
</feature>
<feature type="compositionally biased region" description="Low complexity" evidence="7">
    <location>
        <begin position="87"/>
        <end position="98"/>
    </location>
</feature>
<feature type="compositionally biased region" description="Basic and acidic residues" evidence="7">
    <location>
        <begin position="316"/>
        <end position="326"/>
    </location>
</feature>
<dbReference type="Pfam" id="PF08323">
    <property type="entry name" value="Glyco_transf_5"/>
    <property type="match status" value="2"/>
</dbReference>
<dbReference type="InterPro" id="IPR013534">
    <property type="entry name" value="Starch_synth_cat_dom"/>
</dbReference>
<reference evidence="10" key="1">
    <citation type="submission" date="2020-10" db="EMBL/GenBank/DDBJ databases">
        <title>Unveiling of a novel bifunctional photoreceptor, Dualchrome1, isolated from a cosmopolitan green alga.</title>
        <authorList>
            <person name="Suzuki S."/>
            <person name="Kawachi M."/>
        </authorList>
    </citation>
    <scope>NUCLEOTIDE SEQUENCE</scope>
    <source>
        <strain evidence="10">NIES 2893</strain>
    </source>
</reference>
<evidence type="ECO:0000256" key="2">
    <source>
        <dbReference type="ARBA" id="ARBA00004727"/>
    </source>
</evidence>
<feature type="domain" description="Starch synthase catalytic" evidence="9">
    <location>
        <begin position="352"/>
        <end position="557"/>
    </location>
</feature>
<feature type="region of interest" description="Disordered" evidence="7">
    <location>
        <begin position="497"/>
        <end position="526"/>
    </location>
</feature>
<dbReference type="UniPathway" id="UPA00152"/>
<feature type="compositionally biased region" description="Basic and acidic residues" evidence="7">
    <location>
        <begin position="266"/>
        <end position="275"/>
    </location>
</feature>
<dbReference type="Pfam" id="PF00534">
    <property type="entry name" value="Glycos_transf_1"/>
    <property type="match status" value="1"/>
</dbReference>
<evidence type="ECO:0000313" key="11">
    <source>
        <dbReference type="Proteomes" id="UP000660262"/>
    </source>
</evidence>
<keyword evidence="6" id="KW-0035">Amyloplast</keyword>
<feature type="compositionally biased region" description="Low complexity" evidence="7">
    <location>
        <begin position="59"/>
        <end position="68"/>
    </location>
</feature>
<evidence type="ECO:0000256" key="3">
    <source>
        <dbReference type="ARBA" id="ARBA00022676"/>
    </source>
</evidence>
<keyword evidence="4" id="KW-0808">Transferase</keyword>
<keyword evidence="11" id="KW-1185">Reference proteome</keyword>
<dbReference type="SUPFAM" id="SSF53756">
    <property type="entry name" value="UDP-Glycosyltransferase/glycogen phosphorylase"/>
    <property type="match status" value="2"/>
</dbReference>
<feature type="region of interest" description="Disordered" evidence="7">
    <location>
        <begin position="316"/>
        <end position="347"/>
    </location>
</feature>
<evidence type="ECO:0000256" key="5">
    <source>
        <dbReference type="ARBA" id="ARBA00022922"/>
    </source>
</evidence>
<organism evidence="10 11">
    <name type="scientific">Pycnococcus provasolii</name>
    <dbReference type="NCBI Taxonomy" id="41880"/>
    <lineage>
        <taxon>Eukaryota</taxon>
        <taxon>Viridiplantae</taxon>
        <taxon>Chlorophyta</taxon>
        <taxon>Pseudoscourfieldiophyceae</taxon>
        <taxon>Pseudoscourfieldiales</taxon>
        <taxon>Pycnococcaceae</taxon>
        <taxon>Pycnococcus</taxon>
    </lineage>
</organism>
<feature type="domain" description="Starch synthase catalytic" evidence="9">
    <location>
        <begin position="163"/>
        <end position="224"/>
    </location>
</feature>
<evidence type="ECO:0000256" key="1">
    <source>
        <dbReference type="ARBA" id="ARBA00004602"/>
    </source>
</evidence>
<dbReference type="PANTHER" id="PTHR45825:SF11">
    <property type="entry name" value="ALPHA AMYLASE DOMAIN-CONTAINING PROTEIN"/>
    <property type="match status" value="1"/>
</dbReference>
<keyword evidence="5" id="KW-0750">Starch biosynthesis</keyword>
<protein>
    <recommendedName>
        <fullName evidence="12">Starch synthase, chloroplastic/amyloplastic</fullName>
    </recommendedName>
</protein>
<comment type="caution">
    <text evidence="10">The sequence shown here is derived from an EMBL/GenBank/DDBJ whole genome shotgun (WGS) entry which is preliminary data.</text>
</comment>
<keyword evidence="6" id="KW-0934">Plastid</keyword>
<dbReference type="AlphaFoldDB" id="A0A830HL34"/>
<dbReference type="GO" id="GO:0016757">
    <property type="term" value="F:glycosyltransferase activity"/>
    <property type="evidence" value="ECO:0007669"/>
    <property type="project" value="UniProtKB-KW"/>
</dbReference>
<comment type="pathway">
    <text evidence="2">Glycan biosynthesis; starch biosynthesis.</text>
</comment>
<gene>
    <name evidence="10" type="ORF">PPROV_000498800</name>
</gene>
<name>A0A830HL34_9CHLO</name>
<dbReference type="Gene3D" id="3.40.50.2000">
    <property type="entry name" value="Glycogen Phosphorylase B"/>
    <property type="match status" value="3"/>
</dbReference>
<accession>A0A830HL34</accession>
<keyword evidence="3" id="KW-0328">Glycosyltransferase</keyword>
<proteinExistence type="predicted"/>
<evidence type="ECO:0000259" key="9">
    <source>
        <dbReference type="Pfam" id="PF08323"/>
    </source>
</evidence>
<dbReference type="PANTHER" id="PTHR45825">
    <property type="entry name" value="GRANULE-BOUND STARCH SYNTHASE 1, CHLOROPLASTIC/AMYLOPLASTIC"/>
    <property type="match status" value="1"/>
</dbReference>
<feature type="compositionally biased region" description="Low complexity" evidence="7">
    <location>
        <begin position="508"/>
        <end position="521"/>
    </location>
</feature>
<dbReference type="InterPro" id="IPR001296">
    <property type="entry name" value="Glyco_trans_1"/>
</dbReference>
<evidence type="ECO:0000313" key="10">
    <source>
        <dbReference type="EMBL" id="GHP06241.1"/>
    </source>
</evidence>
<comment type="subcellular location">
    <subcellularLocation>
        <location evidence="1">Plastid</location>
        <location evidence="1">Amyloplast</location>
    </subcellularLocation>
</comment>
<feature type="compositionally biased region" description="Low complexity" evidence="7">
    <location>
        <begin position="32"/>
        <end position="42"/>
    </location>
</feature>
<feature type="region of interest" description="Disordered" evidence="7">
    <location>
        <begin position="15"/>
        <end position="156"/>
    </location>
</feature>
<feature type="compositionally biased region" description="Low complexity" evidence="7">
    <location>
        <begin position="277"/>
        <end position="294"/>
    </location>
</feature>
<evidence type="ECO:0000256" key="7">
    <source>
        <dbReference type="SAM" id="MobiDB-lite"/>
    </source>
</evidence>